<dbReference type="STRING" id="1576369.SAMN05421753_102198"/>
<proteinExistence type="predicted"/>
<dbReference type="Pfam" id="PF13480">
    <property type="entry name" value="Acetyltransf_6"/>
    <property type="match status" value="1"/>
</dbReference>
<sequence>MITTVPNSPTQVAAAAGTLTFRTLDASRVHEALAIWRQLELRVGETAVACSATWTECWLQVYGGTVPYRFLVAESAGIVRGICLLTNGVGQKVGPVTIKTLHLGTAGEPQPGSVCVEYNRLLVEPAFRHDFISEIVTALKSDSRWEQLRLDGFSESDLQPWLAHLPNAEVRSRDSRYFDLQVARIAGSDVLTRLGKSTRSNLRRRLKQYGELDCQWAVTPDDAGDILQELIQLHQARWQAVGQPGAFASERFQKFQTEASLKLFLEGKAVLFRVRHAGATVGCLLLLNDRNRLLDYLSGFASFDEKPSPGLISHYLCMEAALKRGYEAYDFLVGDKRHKDNLSSDVNQLCWLTWSRPTIKLRALQLLRDFKRRMQSETPAPASASETAE</sequence>
<feature type="domain" description="BioF2-like acetyltransferase" evidence="1">
    <location>
        <begin position="196"/>
        <end position="339"/>
    </location>
</feature>
<dbReference type="InterPro" id="IPR016181">
    <property type="entry name" value="Acyl_CoA_acyltransferase"/>
</dbReference>
<name>A0A1I3CAS0_9PLAN</name>
<dbReference type="GO" id="GO:0016740">
    <property type="term" value="F:transferase activity"/>
    <property type="evidence" value="ECO:0007669"/>
    <property type="project" value="UniProtKB-KW"/>
</dbReference>
<dbReference type="Gene3D" id="3.40.630.30">
    <property type="match status" value="1"/>
</dbReference>
<evidence type="ECO:0000259" key="1">
    <source>
        <dbReference type="Pfam" id="PF13480"/>
    </source>
</evidence>
<dbReference type="RefSeq" id="WP_092047890.1">
    <property type="nucleotide sequence ID" value="NZ_FOQD01000002.1"/>
</dbReference>
<gene>
    <name evidence="2" type="ORF">SAMN05421753_102198</name>
</gene>
<keyword evidence="3" id="KW-1185">Reference proteome</keyword>
<evidence type="ECO:0000313" key="3">
    <source>
        <dbReference type="Proteomes" id="UP000199518"/>
    </source>
</evidence>
<dbReference type="SUPFAM" id="SSF55729">
    <property type="entry name" value="Acyl-CoA N-acyltransferases (Nat)"/>
    <property type="match status" value="1"/>
</dbReference>
<dbReference type="AlphaFoldDB" id="A0A1I3CAS0"/>
<accession>A0A1I3CAS0</accession>
<dbReference type="OrthoDB" id="9808976at2"/>
<dbReference type="EMBL" id="FOQD01000002">
    <property type="protein sequence ID" value="SFH71618.1"/>
    <property type="molecule type" value="Genomic_DNA"/>
</dbReference>
<keyword evidence="2" id="KW-0808">Transferase</keyword>
<evidence type="ECO:0000313" key="2">
    <source>
        <dbReference type="EMBL" id="SFH71618.1"/>
    </source>
</evidence>
<dbReference type="InterPro" id="IPR038740">
    <property type="entry name" value="BioF2-like_GNAT_dom"/>
</dbReference>
<organism evidence="2 3">
    <name type="scientific">Planctomicrobium piriforme</name>
    <dbReference type="NCBI Taxonomy" id="1576369"/>
    <lineage>
        <taxon>Bacteria</taxon>
        <taxon>Pseudomonadati</taxon>
        <taxon>Planctomycetota</taxon>
        <taxon>Planctomycetia</taxon>
        <taxon>Planctomycetales</taxon>
        <taxon>Planctomycetaceae</taxon>
        <taxon>Planctomicrobium</taxon>
    </lineage>
</organism>
<dbReference type="Proteomes" id="UP000199518">
    <property type="component" value="Unassembled WGS sequence"/>
</dbReference>
<reference evidence="3" key="1">
    <citation type="submission" date="2016-10" db="EMBL/GenBank/DDBJ databases">
        <authorList>
            <person name="Varghese N."/>
            <person name="Submissions S."/>
        </authorList>
    </citation>
    <scope>NUCLEOTIDE SEQUENCE [LARGE SCALE GENOMIC DNA]</scope>
    <source>
        <strain evidence="3">DSM 26348</strain>
    </source>
</reference>
<protein>
    <submittedName>
        <fullName evidence="2">Acetyltransferase (GNAT) domain-containing protein</fullName>
    </submittedName>
</protein>